<dbReference type="Gene3D" id="1.10.10.10">
    <property type="entry name" value="Winged helix-like DNA-binding domain superfamily/Winged helix DNA-binding domain"/>
    <property type="match status" value="1"/>
</dbReference>
<dbReference type="InterPro" id="IPR051534">
    <property type="entry name" value="CBASS_pafABC_assoc_protein"/>
</dbReference>
<dbReference type="PROSITE" id="PS51000">
    <property type="entry name" value="HTH_DEOR_2"/>
    <property type="match status" value="1"/>
</dbReference>
<accession>A0ABS3I9N7</accession>
<evidence type="ECO:0000313" key="6">
    <source>
        <dbReference type="Proteomes" id="UP000664617"/>
    </source>
</evidence>
<reference evidence="6" key="1">
    <citation type="submission" date="2023-07" db="EMBL/GenBank/DDBJ databases">
        <title>Myceligenerans salitolerans sp. nov., a halotolerant actinomycete isolated from a salt lake in Xinjiang, China.</title>
        <authorList>
            <person name="Guan T."/>
        </authorList>
    </citation>
    <scope>NUCLEOTIDE SEQUENCE [LARGE SCALE GENOMIC DNA]</scope>
    <source>
        <strain evidence="6">XHU 5031</strain>
    </source>
</reference>
<dbReference type="InterPro" id="IPR013196">
    <property type="entry name" value="HTH_11"/>
</dbReference>
<dbReference type="PANTHER" id="PTHR34580">
    <property type="match status" value="1"/>
</dbReference>
<comment type="caution">
    <text evidence="5">The sequence shown here is derived from an EMBL/GenBank/DDBJ whole genome shotgun (WGS) entry which is preliminary data.</text>
</comment>
<dbReference type="InterPro" id="IPR001034">
    <property type="entry name" value="DeoR_HTH"/>
</dbReference>
<proteinExistence type="predicted"/>
<dbReference type="PROSITE" id="PS52050">
    <property type="entry name" value="WYL"/>
    <property type="match status" value="1"/>
</dbReference>
<dbReference type="Proteomes" id="UP000664617">
    <property type="component" value="Unassembled WGS sequence"/>
</dbReference>
<gene>
    <name evidence="5" type="ORF">J0911_08520</name>
</gene>
<evidence type="ECO:0000256" key="1">
    <source>
        <dbReference type="ARBA" id="ARBA00023015"/>
    </source>
</evidence>
<dbReference type="PIRSF" id="PIRSF016838">
    <property type="entry name" value="PafC"/>
    <property type="match status" value="1"/>
</dbReference>
<keyword evidence="3" id="KW-0804">Transcription</keyword>
<sequence>MSTTSGRLLSLLGLLQSRAEWSGPELAARLDVTDRTIRNDVARLRDLGYPVDSARGPGGRYRLGVGGKLPPLLLDDDEAVAVAVGLRAATAVAGIEESSTRALGKLEQVLPDRLRRQVSALRSATSAGPSNTDSNVEDPVVDPALLTELAAAIRHHQGLRCRYRGEPRELEPYRLVAWQRRWYLVGRDVGSGGWAPFRVDWLELRTPGGRRFAPTDPGFDLTEFVVRDVARTGWAIHARIRVHAPADDVLARVNPAVGTVEPLDAHTCVLVTGGDSLEVVAVWIGMLGLDFTVEDPPELLEHLEVLARRYAAAGG</sequence>
<dbReference type="InterPro" id="IPR026881">
    <property type="entry name" value="WYL_dom"/>
</dbReference>
<dbReference type="EMBL" id="JAFMPK010000034">
    <property type="protein sequence ID" value="MBO0609074.1"/>
    <property type="molecule type" value="Genomic_DNA"/>
</dbReference>
<evidence type="ECO:0000256" key="2">
    <source>
        <dbReference type="ARBA" id="ARBA00023125"/>
    </source>
</evidence>
<dbReference type="PANTHER" id="PTHR34580:SF3">
    <property type="entry name" value="PROTEIN PAFB"/>
    <property type="match status" value="1"/>
</dbReference>
<evidence type="ECO:0000313" key="5">
    <source>
        <dbReference type="EMBL" id="MBO0609074.1"/>
    </source>
</evidence>
<dbReference type="SUPFAM" id="SSF46785">
    <property type="entry name" value="Winged helix' DNA-binding domain"/>
    <property type="match status" value="1"/>
</dbReference>
<keyword evidence="1" id="KW-0805">Transcription regulation</keyword>
<dbReference type="InterPro" id="IPR036390">
    <property type="entry name" value="WH_DNA-bd_sf"/>
</dbReference>
<protein>
    <submittedName>
        <fullName evidence="5">WYL domain-containing protein</fullName>
    </submittedName>
</protein>
<dbReference type="PROSITE" id="PS00894">
    <property type="entry name" value="HTH_DEOR_1"/>
    <property type="match status" value="1"/>
</dbReference>
<feature type="domain" description="HTH deoR-type" evidence="4">
    <location>
        <begin position="4"/>
        <end position="70"/>
    </location>
</feature>
<dbReference type="InterPro" id="IPR018356">
    <property type="entry name" value="Tscrpt_reg_HTH_DeoR_CS"/>
</dbReference>
<organism evidence="5 6">
    <name type="scientific">Myceligenerans salitolerans</name>
    <dbReference type="NCBI Taxonomy" id="1230528"/>
    <lineage>
        <taxon>Bacteria</taxon>
        <taxon>Bacillati</taxon>
        <taxon>Actinomycetota</taxon>
        <taxon>Actinomycetes</taxon>
        <taxon>Micrococcales</taxon>
        <taxon>Promicromonosporaceae</taxon>
        <taxon>Myceligenerans</taxon>
    </lineage>
</organism>
<keyword evidence="2" id="KW-0238">DNA-binding</keyword>
<evidence type="ECO:0000259" key="4">
    <source>
        <dbReference type="PROSITE" id="PS51000"/>
    </source>
</evidence>
<dbReference type="Pfam" id="PF08279">
    <property type="entry name" value="HTH_11"/>
    <property type="match status" value="1"/>
</dbReference>
<dbReference type="Pfam" id="PF13280">
    <property type="entry name" value="WYL"/>
    <property type="match status" value="1"/>
</dbReference>
<dbReference type="Pfam" id="PF25583">
    <property type="entry name" value="WCX"/>
    <property type="match status" value="1"/>
</dbReference>
<evidence type="ECO:0000256" key="3">
    <source>
        <dbReference type="ARBA" id="ARBA00023163"/>
    </source>
</evidence>
<name>A0ABS3I9N7_9MICO</name>
<dbReference type="InterPro" id="IPR057727">
    <property type="entry name" value="WCX_dom"/>
</dbReference>
<dbReference type="RefSeq" id="WP_207275033.1">
    <property type="nucleotide sequence ID" value="NZ_JAFMPK010000034.1"/>
</dbReference>
<keyword evidence="6" id="KW-1185">Reference proteome</keyword>
<dbReference type="InterPro" id="IPR036388">
    <property type="entry name" value="WH-like_DNA-bd_sf"/>
</dbReference>
<dbReference type="InterPro" id="IPR028349">
    <property type="entry name" value="PafC-like"/>
</dbReference>